<comment type="caution">
    <text evidence="1">The sequence shown here is derived from an EMBL/GenBank/DDBJ whole genome shotgun (WGS) entry which is preliminary data.</text>
</comment>
<evidence type="ECO:0000313" key="1">
    <source>
        <dbReference type="EMBL" id="TPV49636.1"/>
    </source>
</evidence>
<gene>
    <name evidence="1" type="ORF">FJW01_00770</name>
</gene>
<protein>
    <submittedName>
        <fullName evidence="1">Uncharacterized protein</fullName>
    </submittedName>
</protein>
<dbReference type="AlphaFoldDB" id="A0A506QVI0"/>
<dbReference type="Proteomes" id="UP000317747">
    <property type="component" value="Unassembled WGS sequence"/>
</dbReference>
<keyword evidence="2" id="KW-1185">Reference proteome</keyword>
<organism evidence="1 2">
    <name type="scientific">Pantoea deleyi</name>
    <dbReference type="NCBI Taxonomy" id="470932"/>
    <lineage>
        <taxon>Bacteria</taxon>
        <taxon>Pseudomonadati</taxon>
        <taxon>Pseudomonadota</taxon>
        <taxon>Gammaproteobacteria</taxon>
        <taxon>Enterobacterales</taxon>
        <taxon>Erwiniaceae</taxon>
        <taxon>Pantoea</taxon>
    </lineage>
</organism>
<sequence>MSTYAPKVCCGVYIFLKYKLPYYLANMSGSIKFQKGKQHTRLRIQSIPLAGADAKQRLMPGVAGYRHINCSISYLYLNSQRGHSNDNSSRHPLLTPVSGFYGACDARGVISGAIAAAACYSRVRVFINNFSNKHRT</sequence>
<dbReference type="EMBL" id="VHJA01000010">
    <property type="protein sequence ID" value="TPV49636.1"/>
    <property type="molecule type" value="Genomic_DNA"/>
</dbReference>
<name>A0A506QVI0_9GAMM</name>
<accession>A0A506QVI0</accession>
<reference evidence="1 2" key="1">
    <citation type="submission" date="2019-06" db="EMBL/GenBank/DDBJ databases">
        <title>Taxogenomics and systematics of the genus Pantoea.</title>
        <authorList>
            <person name="Tambong J.T."/>
        </authorList>
    </citation>
    <scope>NUCLEOTIDE SEQUENCE [LARGE SCALE GENOMIC DNA]</scope>
    <source>
        <strain evidence="1 2">LMG 24200</strain>
    </source>
</reference>
<evidence type="ECO:0000313" key="2">
    <source>
        <dbReference type="Proteomes" id="UP000317747"/>
    </source>
</evidence>
<proteinExistence type="predicted"/>